<evidence type="ECO:0000313" key="1">
    <source>
        <dbReference type="EMBL" id="KAG9252871.1"/>
    </source>
</evidence>
<gene>
    <name evidence="1" type="ORF">F5Z01DRAFT_189318</name>
</gene>
<dbReference type="EMBL" id="MU251260">
    <property type="protein sequence ID" value="KAG9252871.1"/>
    <property type="molecule type" value="Genomic_DNA"/>
</dbReference>
<reference evidence="1" key="1">
    <citation type="journal article" date="2021" name="IMA Fungus">
        <title>Genomic characterization of three marine fungi, including Emericellopsis atlantica sp. nov. with signatures of a generalist lifestyle and marine biomass degradation.</title>
        <authorList>
            <person name="Hagestad O.C."/>
            <person name="Hou L."/>
            <person name="Andersen J.H."/>
            <person name="Hansen E.H."/>
            <person name="Altermark B."/>
            <person name="Li C."/>
            <person name="Kuhnert E."/>
            <person name="Cox R.J."/>
            <person name="Crous P.W."/>
            <person name="Spatafora J.W."/>
            <person name="Lail K."/>
            <person name="Amirebrahimi M."/>
            <person name="Lipzen A."/>
            <person name="Pangilinan J."/>
            <person name="Andreopoulos W."/>
            <person name="Hayes R.D."/>
            <person name="Ng V."/>
            <person name="Grigoriev I.V."/>
            <person name="Jackson S.A."/>
            <person name="Sutton T.D.S."/>
            <person name="Dobson A.D.W."/>
            <person name="Rama T."/>
        </authorList>
    </citation>
    <scope>NUCLEOTIDE SEQUENCE</scope>
    <source>
        <strain evidence="1">TS7</strain>
    </source>
</reference>
<evidence type="ECO:0000313" key="2">
    <source>
        <dbReference type="Proteomes" id="UP000887229"/>
    </source>
</evidence>
<protein>
    <submittedName>
        <fullName evidence="1">Uncharacterized protein</fullName>
    </submittedName>
</protein>
<name>A0A9P8CPL6_9HYPO</name>
<organism evidence="1 2">
    <name type="scientific">Emericellopsis atlantica</name>
    <dbReference type="NCBI Taxonomy" id="2614577"/>
    <lineage>
        <taxon>Eukaryota</taxon>
        <taxon>Fungi</taxon>
        <taxon>Dikarya</taxon>
        <taxon>Ascomycota</taxon>
        <taxon>Pezizomycotina</taxon>
        <taxon>Sordariomycetes</taxon>
        <taxon>Hypocreomycetidae</taxon>
        <taxon>Hypocreales</taxon>
        <taxon>Bionectriaceae</taxon>
        <taxon>Emericellopsis</taxon>
    </lineage>
</organism>
<keyword evidence="2" id="KW-1185">Reference proteome</keyword>
<dbReference type="Proteomes" id="UP000887229">
    <property type="component" value="Unassembled WGS sequence"/>
</dbReference>
<sequence>MHVAQLLQWTFVVSTRTGASRDWTRQKGSDSSGQTHAHSVLQSFVCEPSANAKLSRTWSMTCLGVSVFSWCSTGLQSQPDSAIGDE</sequence>
<proteinExistence type="predicted"/>
<dbReference type="AlphaFoldDB" id="A0A9P8CPL6"/>
<accession>A0A9P8CPL6</accession>
<comment type="caution">
    <text evidence="1">The sequence shown here is derived from an EMBL/GenBank/DDBJ whole genome shotgun (WGS) entry which is preliminary data.</text>
</comment>
<dbReference type="GeneID" id="70288898"/>
<dbReference type="RefSeq" id="XP_046116795.1">
    <property type="nucleotide sequence ID" value="XM_046257995.1"/>
</dbReference>